<evidence type="ECO:0000313" key="2">
    <source>
        <dbReference type="Proteomes" id="UP000434172"/>
    </source>
</evidence>
<accession>A0A8H3VWU0</accession>
<dbReference type="Pfam" id="PF11927">
    <property type="entry name" value="HODM_asu-like"/>
    <property type="match status" value="1"/>
</dbReference>
<keyword evidence="1" id="KW-0808">Transferase</keyword>
<sequence>PLVYPEPSPNHAFDMATTMPPKFRAFRYSYLRHIVDVRKLDKDSWVLLDNEWPRYFQIKVRRLADRGDKIIQTMPVARDAAWELCQDLAEFLSRRYPSVYRITRAEDNTQGWYGLGFITKIEMPAMGAAYDLSKHDPLTVAGLIQPADINILVKGIDGYYQLAAMMLGIGGGQRIKDKIGKTLADLHFSGHVPHYKEQLQRPLDHFLSKLKFESPIQRNTTSISIHDEYHWPALTMGPEDDWDPELRGPGISTSSYGKWKPPSPVKDISQLWFRQERQTLRRLPRSGAIVWMVHTYIEPLVEVVQEPGVTGRLASFVRSWDDELALHKGRHLYADVLLPYLDDLHKKQVKSGICEDGQLPSKFPF</sequence>
<dbReference type="AlphaFoldDB" id="A0A8H3VWU0"/>
<dbReference type="InterPro" id="IPR021848">
    <property type="entry name" value="HODM_asu-like"/>
</dbReference>
<organism evidence="1 2">
    <name type="scientific">Colletotrichum asianum</name>
    <dbReference type="NCBI Taxonomy" id="702518"/>
    <lineage>
        <taxon>Eukaryota</taxon>
        <taxon>Fungi</taxon>
        <taxon>Dikarya</taxon>
        <taxon>Ascomycota</taxon>
        <taxon>Pezizomycotina</taxon>
        <taxon>Sordariomycetes</taxon>
        <taxon>Hypocreomycetidae</taxon>
        <taxon>Glomerellales</taxon>
        <taxon>Glomerellaceae</taxon>
        <taxon>Colletotrichum</taxon>
        <taxon>Colletotrichum gloeosporioides species complex</taxon>
    </lineage>
</organism>
<evidence type="ECO:0000313" key="1">
    <source>
        <dbReference type="EMBL" id="KAF0315584.1"/>
    </source>
</evidence>
<name>A0A8H3VWU0_9PEZI</name>
<reference evidence="1 2" key="1">
    <citation type="submission" date="2019-12" db="EMBL/GenBank/DDBJ databases">
        <title>A genome sequence resource for the geographically widespread anthracnose pathogen Colletotrichum asianum.</title>
        <authorList>
            <person name="Meng Y."/>
        </authorList>
    </citation>
    <scope>NUCLEOTIDE SEQUENCE [LARGE SCALE GENOMIC DNA]</scope>
    <source>
        <strain evidence="1 2">ICMP 18580</strain>
    </source>
</reference>
<dbReference type="OrthoDB" id="497541at2759"/>
<dbReference type="GO" id="GO:0016740">
    <property type="term" value="F:transferase activity"/>
    <property type="evidence" value="ECO:0007669"/>
    <property type="project" value="UniProtKB-KW"/>
</dbReference>
<dbReference type="EMBL" id="WOWK01000195">
    <property type="protein sequence ID" value="KAF0315584.1"/>
    <property type="molecule type" value="Genomic_DNA"/>
</dbReference>
<feature type="non-terminal residue" evidence="1">
    <location>
        <position position="1"/>
    </location>
</feature>
<protein>
    <submittedName>
        <fullName evidence="1">Mannosyl transferase</fullName>
    </submittedName>
</protein>
<keyword evidence="2" id="KW-1185">Reference proteome</keyword>
<proteinExistence type="predicted"/>
<gene>
    <name evidence="1" type="ORF">GQ607_017172</name>
</gene>
<comment type="caution">
    <text evidence="1">The sequence shown here is derived from an EMBL/GenBank/DDBJ whole genome shotgun (WGS) entry which is preliminary data.</text>
</comment>
<dbReference type="Proteomes" id="UP000434172">
    <property type="component" value="Unassembled WGS sequence"/>
</dbReference>